<comment type="caution">
    <text evidence="7">The sequence shown here is derived from an EMBL/GenBank/DDBJ whole genome shotgun (WGS) entry which is preliminary data.</text>
</comment>
<evidence type="ECO:0000313" key="8">
    <source>
        <dbReference type="Proteomes" id="UP000431922"/>
    </source>
</evidence>
<feature type="transmembrane region" description="Helical" evidence="6">
    <location>
        <begin position="143"/>
        <end position="163"/>
    </location>
</feature>
<feature type="transmembrane region" description="Helical" evidence="6">
    <location>
        <begin position="68"/>
        <end position="88"/>
    </location>
</feature>
<dbReference type="PANTHER" id="PTHR30086">
    <property type="entry name" value="ARGININE EXPORTER PROTEIN ARGO"/>
    <property type="match status" value="1"/>
</dbReference>
<comment type="subcellular location">
    <subcellularLocation>
        <location evidence="1">Cell membrane</location>
        <topology evidence="1">Multi-pass membrane protein</topology>
    </subcellularLocation>
</comment>
<dbReference type="InterPro" id="IPR001123">
    <property type="entry name" value="LeuE-type"/>
</dbReference>
<keyword evidence="3 6" id="KW-0812">Transmembrane</keyword>
<evidence type="ECO:0000256" key="4">
    <source>
        <dbReference type="ARBA" id="ARBA00022989"/>
    </source>
</evidence>
<dbReference type="Proteomes" id="UP000431922">
    <property type="component" value="Unassembled WGS sequence"/>
</dbReference>
<feature type="transmembrane region" description="Helical" evidence="6">
    <location>
        <begin position="37"/>
        <end position="62"/>
    </location>
</feature>
<feature type="transmembrane region" description="Helical" evidence="6">
    <location>
        <begin position="6"/>
        <end position="25"/>
    </location>
</feature>
<feature type="transmembrane region" description="Helical" evidence="6">
    <location>
        <begin position="184"/>
        <end position="201"/>
    </location>
</feature>
<dbReference type="PANTHER" id="PTHR30086:SF20">
    <property type="entry name" value="ARGININE EXPORTER PROTEIN ARGO-RELATED"/>
    <property type="match status" value="1"/>
</dbReference>
<proteinExistence type="predicted"/>
<keyword evidence="2" id="KW-1003">Cell membrane</keyword>
<evidence type="ECO:0000313" key="7">
    <source>
        <dbReference type="EMBL" id="MXP44163.1"/>
    </source>
</evidence>
<dbReference type="AlphaFoldDB" id="A0A845AXC0"/>
<keyword evidence="8" id="KW-1185">Reference proteome</keyword>
<reference evidence="7 8" key="1">
    <citation type="submission" date="2019-12" db="EMBL/GenBank/DDBJ databases">
        <title>Genomic-based taxomic classification of the family Erythrobacteraceae.</title>
        <authorList>
            <person name="Xu L."/>
        </authorList>
    </citation>
    <scope>NUCLEOTIDE SEQUENCE [LARGE SCALE GENOMIC DNA]</scope>
    <source>
        <strain evidence="7 8">KCTC 42453</strain>
    </source>
</reference>
<protein>
    <submittedName>
        <fullName evidence="7">LysE family transporter</fullName>
    </submittedName>
</protein>
<evidence type="ECO:0000256" key="6">
    <source>
        <dbReference type="SAM" id="Phobius"/>
    </source>
</evidence>
<dbReference type="GO" id="GO:0005886">
    <property type="term" value="C:plasma membrane"/>
    <property type="evidence" value="ECO:0007669"/>
    <property type="project" value="UniProtKB-SubCell"/>
</dbReference>
<dbReference type="Pfam" id="PF01810">
    <property type="entry name" value="LysE"/>
    <property type="match status" value="1"/>
</dbReference>
<feature type="transmembrane region" description="Helical" evidence="6">
    <location>
        <begin position="108"/>
        <end position="128"/>
    </location>
</feature>
<organism evidence="7 8">
    <name type="scientific">Allopontixanthobacter sediminis</name>
    <dbReference type="NCBI Taxonomy" id="1689985"/>
    <lineage>
        <taxon>Bacteria</taxon>
        <taxon>Pseudomonadati</taxon>
        <taxon>Pseudomonadota</taxon>
        <taxon>Alphaproteobacteria</taxon>
        <taxon>Sphingomonadales</taxon>
        <taxon>Erythrobacteraceae</taxon>
        <taxon>Allopontixanthobacter</taxon>
    </lineage>
</organism>
<dbReference type="EMBL" id="WTYL01000002">
    <property type="protein sequence ID" value="MXP44163.1"/>
    <property type="molecule type" value="Genomic_DNA"/>
</dbReference>
<keyword evidence="4 6" id="KW-1133">Transmembrane helix</keyword>
<sequence>MDWLGFALAVLLIEITPGPNMAWLVSLTLADGRRAGIAAVAGVALGLSINAAFSSAGLNALLTHVPAIASWAGIAAGAMMFWLAWRGWLESGESSPIAVAHRRPRRDFAAGVGINLLNAKAALFFISVVPEFTSGPQAGLGEILVLGMTSVVIATLIHLALVFGAERLRGFVTSPAANAGFRRSLSVIMALVGCWFIYGALR</sequence>
<name>A0A845AXC0_9SPHN</name>
<dbReference type="RefSeq" id="WP_160755794.1">
    <property type="nucleotide sequence ID" value="NZ_WTYL01000002.1"/>
</dbReference>
<keyword evidence="5 6" id="KW-0472">Membrane</keyword>
<evidence type="ECO:0000256" key="3">
    <source>
        <dbReference type="ARBA" id="ARBA00022692"/>
    </source>
</evidence>
<gene>
    <name evidence="7" type="ORF">GRI65_06815</name>
</gene>
<evidence type="ECO:0000256" key="1">
    <source>
        <dbReference type="ARBA" id="ARBA00004651"/>
    </source>
</evidence>
<dbReference type="OrthoDB" id="9807053at2"/>
<dbReference type="GO" id="GO:0015171">
    <property type="term" value="F:amino acid transmembrane transporter activity"/>
    <property type="evidence" value="ECO:0007669"/>
    <property type="project" value="TreeGrafter"/>
</dbReference>
<accession>A0A845AXC0</accession>
<evidence type="ECO:0000256" key="5">
    <source>
        <dbReference type="ARBA" id="ARBA00023136"/>
    </source>
</evidence>
<evidence type="ECO:0000256" key="2">
    <source>
        <dbReference type="ARBA" id="ARBA00022475"/>
    </source>
</evidence>